<evidence type="ECO:0000313" key="6">
    <source>
        <dbReference type="Proteomes" id="UP000657918"/>
    </source>
</evidence>
<dbReference type="SMART" id="SM00768">
    <property type="entry name" value="X8"/>
    <property type="match status" value="1"/>
</dbReference>
<keyword evidence="3" id="KW-0732">Signal</keyword>
<evidence type="ECO:0000256" key="1">
    <source>
        <dbReference type="ARBA" id="ARBA00004609"/>
    </source>
</evidence>
<reference evidence="5 6" key="1">
    <citation type="submission" date="2020-10" db="EMBL/GenBank/DDBJ databases">
        <title>Plant Genome Project.</title>
        <authorList>
            <person name="Zhang R.-G."/>
        </authorList>
    </citation>
    <scope>NUCLEOTIDE SEQUENCE [LARGE SCALE GENOMIC DNA]</scope>
    <source>
        <strain evidence="5">FAFU-HL-1</strain>
        <tissue evidence="5">Leaf</tissue>
    </source>
</reference>
<name>A0A835K7N9_9ROSI</name>
<evidence type="ECO:0000259" key="4">
    <source>
        <dbReference type="SMART" id="SM00768"/>
    </source>
</evidence>
<accession>A0A835K7N9</accession>
<dbReference type="Proteomes" id="UP000657918">
    <property type="component" value="Chromosome 4"/>
</dbReference>
<keyword evidence="6" id="KW-1185">Reference proteome</keyword>
<gene>
    <name evidence="5" type="ORF">SADUNF_Sadunf04G0143300</name>
</gene>
<keyword evidence="2" id="KW-0325">Glycoprotein</keyword>
<evidence type="ECO:0000256" key="3">
    <source>
        <dbReference type="ARBA" id="ARBA00022729"/>
    </source>
</evidence>
<keyword evidence="2" id="KW-0449">Lipoprotein</keyword>
<sequence>MDDVDFSKTLQAALDWACGPGMDTCREIQPGENCFQPNNVKNHASYYQKEGRAAGSCDFRGVAMITTTDPNAFCKRYFKEDANMR</sequence>
<dbReference type="PANTHER" id="PTHR31044:SF52">
    <property type="entry name" value="OS01G0631500 PROTEIN"/>
    <property type="match status" value="1"/>
</dbReference>
<dbReference type="InterPro" id="IPR044788">
    <property type="entry name" value="X8_dom_prot"/>
</dbReference>
<dbReference type="InterPro" id="IPR012946">
    <property type="entry name" value="X8"/>
</dbReference>
<proteinExistence type="predicted"/>
<comment type="caution">
    <text evidence="5">The sequence shown here is derived from an EMBL/GenBank/DDBJ whole genome shotgun (WGS) entry which is preliminary data.</text>
</comment>
<organism evidence="5 6">
    <name type="scientific">Salix dunnii</name>
    <dbReference type="NCBI Taxonomy" id="1413687"/>
    <lineage>
        <taxon>Eukaryota</taxon>
        <taxon>Viridiplantae</taxon>
        <taxon>Streptophyta</taxon>
        <taxon>Embryophyta</taxon>
        <taxon>Tracheophyta</taxon>
        <taxon>Spermatophyta</taxon>
        <taxon>Magnoliopsida</taxon>
        <taxon>eudicotyledons</taxon>
        <taxon>Gunneridae</taxon>
        <taxon>Pentapetalae</taxon>
        <taxon>rosids</taxon>
        <taxon>fabids</taxon>
        <taxon>Malpighiales</taxon>
        <taxon>Salicaceae</taxon>
        <taxon>Saliceae</taxon>
        <taxon>Salix</taxon>
    </lineage>
</organism>
<dbReference type="Pfam" id="PF07983">
    <property type="entry name" value="X8"/>
    <property type="match status" value="1"/>
</dbReference>
<dbReference type="OrthoDB" id="417697at2759"/>
<dbReference type="EMBL" id="JADGMS010000004">
    <property type="protein sequence ID" value="KAF9684675.1"/>
    <property type="molecule type" value="Genomic_DNA"/>
</dbReference>
<evidence type="ECO:0000256" key="2">
    <source>
        <dbReference type="ARBA" id="ARBA00022622"/>
    </source>
</evidence>
<evidence type="ECO:0000313" key="5">
    <source>
        <dbReference type="EMBL" id="KAF9684675.1"/>
    </source>
</evidence>
<dbReference type="Gene3D" id="1.20.58.1040">
    <property type="match status" value="1"/>
</dbReference>
<feature type="domain" description="X8" evidence="4">
    <location>
        <begin position="1"/>
        <end position="76"/>
    </location>
</feature>
<protein>
    <recommendedName>
        <fullName evidence="4">X8 domain-containing protein</fullName>
    </recommendedName>
</protein>
<comment type="subcellular location">
    <subcellularLocation>
        <location evidence="1">Cell membrane</location>
        <topology evidence="1">Lipid-anchor</topology>
        <topology evidence="1">GPI-anchor</topology>
    </subcellularLocation>
</comment>
<dbReference type="PANTHER" id="PTHR31044">
    <property type="entry name" value="BETA-1,3 GLUCANASE"/>
    <property type="match status" value="1"/>
</dbReference>
<keyword evidence="2" id="KW-0472">Membrane</keyword>
<keyword evidence="2" id="KW-0336">GPI-anchor</keyword>
<dbReference type="AlphaFoldDB" id="A0A835K7N9"/>
<dbReference type="GO" id="GO:0005886">
    <property type="term" value="C:plasma membrane"/>
    <property type="evidence" value="ECO:0007669"/>
    <property type="project" value="UniProtKB-SubCell"/>
</dbReference>
<dbReference type="GO" id="GO:0098552">
    <property type="term" value="C:side of membrane"/>
    <property type="evidence" value="ECO:0007669"/>
    <property type="project" value="UniProtKB-KW"/>
</dbReference>
<dbReference type="GO" id="GO:0009506">
    <property type="term" value="C:plasmodesma"/>
    <property type="evidence" value="ECO:0007669"/>
    <property type="project" value="UniProtKB-ARBA"/>
</dbReference>